<evidence type="ECO:0000256" key="1">
    <source>
        <dbReference type="SAM" id="Coils"/>
    </source>
</evidence>
<protein>
    <submittedName>
        <fullName evidence="3">Beta-galactosidase</fullName>
    </submittedName>
</protein>
<keyword evidence="2" id="KW-0472">Membrane</keyword>
<feature type="coiled-coil region" evidence="1">
    <location>
        <begin position="49"/>
        <end position="76"/>
    </location>
</feature>
<name>M5TVF0_9BACT</name>
<dbReference type="GO" id="GO:0004565">
    <property type="term" value="F:beta-galactosidase activity"/>
    <property type="evidence" value="ECO:0007669"/>
    <property type="project" value="InterPro"/>
</dbReference>
<dbReference type="AlphaFoldDB" id="M5TVF0"/>
<keyword evidence="1" id="KW-0175">Coiled coil</keyword>
<dbReference type="PATRIC" id="fig|1263870.3.peg.5851"/>
<dbReference type="InterPro" id="IPR003476">
    <property type="entry name" value="Glyco_hydro_42"/>
</dbReference>
<dbReference type="InterPro" id="IPR029062">
    <property type="entry name" value="Class_I_gatase-like"/>
</dbReference>
<evidence type="ECO:0000313" key="4">
    <source>
        <dbReference type="Proteomes" id="UP000011885"/>
    </source>
</evidence>
<dbReference type="InterPro" id="IPR017853">
    <property type="entry name" value="GH"/>
</dbReference>
<proteinExistence type="predicted"/>
<organism evidence="3 4">
    <name type="scientific">Rhodopirellula sallentina SM41</name>
    <dbReference type="NCBI Taxonomy" id="1263870"/>
    <lineage>
        <taxon>Bacteria</taxon>
        <taxon>Pseudomonadati</taxon>
        <taxon>Planctomycetota</taxon>
        <taxon>Planctomycetia</taxon>
        <taxon>Pirellulales</taxon>
        <taxon>Pirellulaceae</taxon>
        <taxon>Rhodopirellula</taxon>
    </lineage>
</organism>
<reference evidence="3 4" key="1">
    <citation type="journal article" date="2013" name="Mar. Genomics">
        <title>Expression of sulfatases in Rhodopirellula baltica and the diversity of sulfatases in the genus Rhodopirellula.</title>
        <authorList>
            <person name="Wegner C.E."/>
            <person name="Richter-Heitmann T."/>
            <person name="Klindworth A."/>
            <person name="Klockow C."/>
            <person name="Richter M."/>
            <person name="Achstetter T."/>
            <person name="Glockner F.O."/>
            <person name="Harder J."/>
        </authorList>
    </citation>
    <scope>NUCLEOTIDE SEQUENCE [LARGE SCALE GENOMIC DNA]</scope>
    <source>
        <strain evidence="3 4">SM41</strain>
    </source>
</reference>
<gene>
    <name evidence="3" type="ORF">RSSM_05527</name>
</gene>
<dbReference type="PANTHER" id="PTHR36447:SF2">
    <property type="entry name" value="BETA-GALACTOSIDASE YESZ"/>
    <property type="match status" value="1"/>
</dbReference>
<sequence length="819" mass="93806">MEVRPHEVSFKADPKMKTGIMVRLSAVVMLGIAIQFACATNSAAESKLERDAVSKISQLEALMDEARQRSLDVTREESVVWFSKQFLKFANWDEENKQANEYLFGVYHAPFKTQKSKLAEELPDFERKKVIEMLDRAVATLESVLSGEIKRRPVNKVDWQNIEVGDDVLLSNGKPIFLYDYFSKSVGRSLTDTQVYNDHLGAIYHGGENLYPVDHDRAINSFLLKQDGTFDQELLAEITGIPNSNVGFLLFWNSGIPDWVLRKEPEAQRGRGLFTGYDIDNPLVRDVWGKIARKAGELTKGKKVTQLGYILSNEPHWYAAKEHWTQRYQEMNSVSSYTDAKFKAWLKETYDGNIEKLNENWATTFSDFDSISYPFPISRSHRGSPMWYDWCRFNMKRGTDWFTYLQRELRRGNPDADTSIKLQPNLFSENYRSHGIDVEALTELTSMIGDDAKTQWIRNLNRKQPDPWESHYAYFWEELSMTYDFLESVAPNKIHFNSENHFLSASWVRELNQPAEYVRNVYWLATIQGMDANLAWWWARDPDGSPEDRMEGELNFFDPALAGSYAGSANQQPHIVNAVTQVMYDLNSFSEEVMAIRRQRRPIRLFYSETSAINKHRHMTELFEIYEQLFFEGFPLGFATEKIIQKQDASNWDAIVVYKTEFVTDSEFAALQSYLDNGGTVLMDCHTSLSMNEYGHERDERLADGNGTLVVMDNNLSLEETKAEILKLVAGSLPELRLSEDNGSQSKGCTWRVVRNPKGGFLLNVLNIGKHAAKLNVTWNDGKSANATDMLTEKELGSQFELPSNGVLLLEVSDQALGD</sequence>
<comment type="caution">
    <text evidence="3">The sequence shown here is derived from an EMBL/GenBank/DDBJ whole genome shotgun (WGS) entry which is preliminary data.</text>
</comment>
<dbReference type="Gene3D" id="3.40.50.880">
    <property type="match status" value="1"/>
</dbReference>
<dbReference type="Proteomes" id="UP000011885">
    <property type="component" value="Unassembled WGS sequence"/>
</dbReference>
<feature type="transmembrane region" description="Helical" evidence="2">
    <location>
        <begin position="20"/>
        <end position="37"/>
    </location>
</feature>
<accession>M5TVF0</accession>
<keyword evidence="4" id="KW-1185">Reference proteome</keyword>
<keyword evidence="2" id="KW-1133">Transmembrane helix</keyword>
<dbReference type="SUPFAM" id="SSF51445">
    <property type="entry name" value="(Trans)glycosidases"/>
    <property type="match status" value="1"/>
</dbReference>
<evidence type="ECO:0000313" key="3">
    <source>
        <dbReference type="EMBL" id="EMI53029.1"/>
    </source>
</evidence>
<dbReference type="EMBL" id="ANOH01000388">
    <property type="protein sequence ID" value="EMI53029.1"/>
    <property type="molecule type" value="Genomic_DNA"/>
</dbReference>
<dbReference type="GO" id="GO:0005975">
    <property type="term" value="P:carbohydrate metabolic process"/>
    <property type="evidence" value="ECO:0007669"/>
    <property type="project" value="InterPro"/>
</dbReference>
<evidence type="ECO:0000256" key="2">
    <source>
        <dbReference type="SAM" id="Phobius"/>
    </source>
</evidence>
<keyword evidence="2" id="KW-0812">Transmembrane</keyword>
<dbReference type="PANTHER" id="PTHR36447">
    <property type="entry name" value="BETA-GALACTOSIDASE GANA"/>
    <property type="match status" value="1"/>
</dbReference>
<dbReference type="Gene3D" id="3.20.20.80">
    <property type="entry name" value="Glycosidases"/>
    <property type="match status" value="1"/>
</dbReference>
<dbReference type="CDD" id="cd03143">
    <property type="entry name" value="A4_beta-galactosidase_middle_domain"/>
    <property type="match status" value="1"/>
</dbReference>